<gene>
    <name evidence="3" type="ORF">Fcan01_09898</name>
</gene>
<dbReference type="AlphaFoldDB" id="A0A226EIH7"/>
<dbReference type="Proteomes" id="UP000198287">
    <property type="component" value="Unassembled WGS sequence"/>
</dbReference>
<proteinExistence type="predicted"/>
<organism evidence="3 4">
    <name type="scientific">Folsomia candida</name>
    <name type="common">Springtail</name>
    <dbReference type="NCBI Taxonomy" id="158441"/>
    <lineage>
        <taxon>Eukaryota</taxon>
        <taxon>Metazoa</taxon>
        <taxon>Ecdysozoa</taxon>
        <taxon>Arthropoda</taxon>
        <taxon>Hexapoda</taxon>
        <taxon>Collembola</taxon>
        <taxon>Entomobryomorpha</taxon>
        <taxon>Isotomoidea</taxon>
        <taxon>Isotomidae</taxon>
        <taxon>Proisotominae</taxon>
        <taxon>Folsomia</taxon>
    </lineage>
</organism>
<keyword evidence="1" id="KW-0175">Coiled coil</keyword>
<evidence type="ECO:0000313" key="3">
    <source>
        <dbReference type="EMBL" id="OXA56561.1"/>
    </source>
</evidence>
<evidence type="ECO:0000313" key="4">
    <source>
        <dbReference type="Proteomes" id="UP000198287"/>
    </source>
</evidence>
<evidence type="ECO:0000256" key="1">
    <source>
        <dbReference type="SAM" id="Coils"/>
    </source>
</evidence>
<keyword evidence="2" id="KW-1133">Transmembrane helix</keyword>
<comment type="caution">
    <text evidence="3">The sequence shown here is derived from an EMBL/GenBank/DDBJ whole genome shotgun (WGS) entry which is preliminary data.</text>
</comment>
<feature type="coiled-coil region" evidence="1">
    <location>
        <begin position="35"/>
        <end position="65"/>
    </location>
</feature>
<sequence>MVAHNVFHNHVAGYQNNSTALEDSTAMADFDYDQYNQLRRNTEAFREQLERLDKLEQTRQVTRARRPILQVLKVLESELKRLEGVLRIPPAPFAPPPRYFPHDMAAVLVCGFAIVAVGLGIFFQYWTEHWSVNS</sequence>
<accession>A0A226EIH7</accession>
<keyword evidence="4" id="KW-1185">Reference proteome</keyword>
<keyword evidence="2" id="KW-0472">Membrane</keyword>
<evidence type="ECO:0000256" key="2">
    <source>
        <dbReference type="SAM" id="Phobius"/>
    </source>
</evidence>
<protein>
    <submittedName>
        <fullName evidence="3">Uncharacterized protein</fullName>
    </submittedName>
</protein>
<dbReference type="EMBL" id="LNIX01000004">
    <property type="protein sequence ID" value="OXA56561.1"/>
    <property type="molecule type" value="Genomic_DNA"/>
</dbReference>
<name>A0A226EIH7_FOLCA</name>
<feature type="transmembrane region" description="Helical" evidence="2">
    <location>
        <begin position="105"/>
        <end position="126"/>
    </location>
</feature>
<reference evidence="3 4" key="1">
    <citation type="submission" date="2015-12" db="EMBL/GenBank/DDBJ databases">
        <title>The genome of Folsomia candida.</title>
        <authorList>
            <person name="Faddeeva A."/>
            <person name="Derks M.F."/>
            <person name="Anvar Y."/>
            <person name="Smit S."/>
            <person name="Van Straalen N."/>
            <person name="Roelofs D."/>
        </authorList>
    </citation>
    <scope>NUCLEOTIDE SEQUENCE [LARGE SCALE GENOMIC DNA]</scope>
    <source>
        <strain evidence="3 4">VU population</strain>
        <tissue evidence="3">Whole body</tissue>
    </source>
</reference>
<keyword evidence="2" id="KW-0812">Transmembrane</keyword>